<name>A0ABS9KP05_9BACT</name>
<feature type="domain" description="Guanylate cyclase" evidence="2">
    <location>
        <begin position="162"/>
        <end position="291"/>
    </location>
</feature>
<evidence type="ECO:0000313" key="4">
    <source>
        <dbReference type="Proteomes" id="UP001165367"/>
    </source>
</evidence>
<feature type="transmembrane region" description="Helical" evidence="1">
    <location>
        <begin position="12"/>
        <end position="28"/>
    </location>
</feature>
<dbReference type="Gene3D" id="3.30.70.1230">
    <property type="entry name" value="Nucleotide cyclase"/>
    <property type="match status" value="1"/>
</dbReference>
<dbReference type="RefSeq" id="WP_237870092.1">
    <property type="nucleotide sequence ID" value="NZ_JAKLTR010000003.1"/>
</dbReference>
<dbReference type="InterPro" id="IPR029787">
    <property type="entry name" value="Nucleotide_cyclase"/>
</dbReference>
<proteinExistence type="predicted"/>
<keyword evidence="4" id="KW-1185">Reference proteome</keyword>
<dbReference type="Pfam" id="PF00211">
    <property type="entry name" value="Guanylate_cyc"/>
    <property type="match status" value="1"/>
</dbReference>
<dbReference type="SUPFAM" id="SSF55073">
    <property type="entry name" value="Nucleotide cyclase"/>
    <property type="match status" value="1"/>
</dbReference>
<dbReference type="EMBL" id="JAKLTR010000003">
    <property type="protein sequence ID" value="MCG2614053.1"/>
    <property type="molecule type" value="Genomic_DNA"/>
</dbReference>
<organism evidence="3 4">
    <name type="scientific">Terrimonas ginsenosidimutans</name>
    <dbReference type="NCBI Taxonomy" id="2908004"/>
    <lineage>
        <taxon>Bacteria</taxon>
        <taxon>Pseudomonadati</taxon>
        <taxon>Bacteroidota</taxon>
        <taxon>Chitinophagia</taxon>
        <taxon>Chitinophagales</taxon>
        <taxon>Chitinophagaceae</taxon>
        <taxon>Terrimonas</taxon>
    </lineage>
</organism>
<feature type="transmembrane region" description="Helical" evidence="1">
    <location>
        <begin position="85"/>
        <end position="110"/>
    </location>
</feature>
<dbReference type="Proteomes" id="UP001165367">
    <property type="component" value="Unassembled WGS sequence"/>
</dbReference>
<dbReference type="InterPro" id="IPR001054">
    <property type="entry name" value="A/G_cyclase"/>
</dbReference>
<keyword evidence="1" id="KW-1133">Transmembrane helix</keyword>
<sequence>MTRRLHMKFTQLGVIVIAWLFLGLMIALHDHLVMQMHSSLGPAKDYSLFSSIIVNMVAALVGALLGGGFLVFYINEKYQNKPYGYTVAAVTLSFIAIILLISFVLAAIAYPDRARLFKNGLVWAVIVAITQLLLQINSKFGPGIFWKLIRGKYNTPREEKRIFMFLDINSSTTIAEKLGDKKYHSFLRDFYADITNPILDNKGEIYQYVGDEVVIAWKYSEGVEKNQCIQCFFEIKEHILSLKEKYLSKYGIWPSFKAGMHCGMVVVGEIGNIKRDITYSGDVLNTAARIQGLCKEFKKEVIASAELIDELQPLKKFEALPLGSIKLRGKEREIPLIAISPSLL</sequence>
<evidence type="ECO:0000259" key="2">
    <source>
        <dbReference type="PROSITE" id="PS50125"/>
    </source>
</evidence>
<protein>
    <submittedName>
        <fullName evidence="3">Adenylate/guanylate cyclase domain-containing protein</fullName>
    </submittedName>
</protein>
<keyword evidence="1" id="KW-0472">Membrane</keyword>
<gene>
    <name evidence="3" type="ORF">LZZ85_07160</name>
</gene>
<dbReference type="PANTHER" id="PTHR43081:SF1">
    <property type="entry name" value="ADENYLATE CYCLASE, TERMINAL-DIFFERENTIATION SPECIFIC"/>
    <property type="match status" value="1"/>
</dbReference>
<feature type="transmembrane region" description="Helical" evidence="1">
    <location>
        <begin position="48"/>
        <end position="73"/>
    </location>
</feature>
<dbReference type="CDD" id="cd07302">
    <property type="entry name" value="CHD"/>
    <property type="match status" value="1"/>
</dbReference>
<keyword evidence="1" id="KW-0812">Transmembrane</keyword>
<dbReference type="PROSITE" id="PS50125">
    <property type="entry name" value="GUANYLATE_CYCLASE_2"/>
    <property type="match status" value="1"/>
</dbReference>
<dbReference type="PANTHER" id="PTHR43081">
    <property type="entry name" value="ADENYLATE CYCLASE, TERMINAL-DIFFERENTIATION SPECIFIC-RELATED"/>
    <property type="match status" value="1"/>
</dbReference>
<comment type="caution">
    <text evidence="3">The sequence shown here is derived from an EMBL/GenBank/DDBJ whole genome shotgun (WGS) entry which is preliminary data.</text>
</comment>
<accession>A0ABS9KP05</accession>
<evidence type="ECO:0000256" key="1">
    <source>
        <dbReference type="SAM" id="Phobius"/>
    </source>
</evidence>
<dbReference type="InterPro" id="IPR050697">
    <property type="entry name" value="Adenylyl/Guanylyl_Cyclase_3/4"/>
</dbReference>
<reference evidence="3" key="1">
    <citation type="submission" date="2022-01" db="EMBL/GenBank/DDBJ databases">
        <authorList>
            <person name="Jo J.-H."/>
            <person name="Im W.-T."/>
        </authorList>
    </citation>
    <scope>NUCLEOTIDE SEQUENCE</scope>
    <source>
        <strain evidence="3">NA20</strain>
    </source>
</reference>
<evidence type="ECO:0000313" key="3">
    <source>
        <dbReference type="EMBL" id="MCG2614053.1"/>
    </source>
</evidence>